<feature type="compositionally biased region" description="Low complexity" evidence="2">
    <location>
        <begin position="309"/>
        <end position="338"/>
    </location>
</feature>
<dbReference type="Proteomes" id="UP000749559">
    <property type="component" value="Unassembled WGS sequence"/>
</dbReference>
<feature type="region of interest" description="Disordered" evidence="2">
    <location>
        <begin position="687"/>
        <end position="833"/>
    </location>
</feature>
<feature type="region of interest" description="Disordered" evidence="2">
    <location>
        <begin position="613"/>
        <end position="632"/>
    </location>
</feature>
<keyword evidence="1" id="KW-0597">Phosphoprotein</keyword>
<feature type="region of interest" description="Disordered" evidence="2">
    <location>
        <begin position="76"/>
        <end position="96"/>
    </location>
</feature>
<accession>A0A8S4Q727</accession>
<proteinExistence type="predicted"/>
<evidence type="ECO:0000313" key="5">
    <source>
        <dbReference type="Proteomes" id="UP000749559"/>
    </source>
</evidence>
<feature type="compositionally biased region" description="Basic and acidic residues" evidence="2">
    <location>
        <begin position="704"/>
        <end position="719"/>
    </location>
</feature>
<feature type="region of interest" description="Disordered" evidence="2">
    <location>
        <begin position="452"/>
        <end position="487"/>
    </location>
</feature>
<dbReference type="AlphaFoldDB" id="A0A8S4Q727"/>
<feature type="region of interest" description="Disordered" evidence="2">
    <location>
        <begin position="1020"/>
        <end position="1082"/>
    </location>
</feature>
<feature type="compositionally biased region" description="Low complexity" evidence="2">
    <location>
        <begin position="1072"/>
        <end position="1082"/>
    </location>
</feature>
<feature type="domain" description="Tantalus-like" evidence="3">
    <location>
        <begin position="625"/>
        <end position="663"/>
    </location>
</feature>
<feature type="compositionally biased region" description="Basic and acidic residues" evidence="2">
    <location>
        <begin position="1051"/>
        <end position="1066"/>
    </location>
</feature>
<gene>
    <name evidence="4" type="ORF">OFUS_LOCUS25443</name>
</gene>
<feature type="compositionally biased region" description="Basic residues" evidence="2">
    <location>
        <begin position="794"/>
        <end position="808"/>
    </location>
</feature>
<feature type="region of interest" description="Disordered" evidence="2">
    <location>
        <begin position="1131"/>
        <end position="1152"/>
    </location>
</feature>
<feature type="compositionally biased region" description="Basic and acidic residues" evidence="2">
    <location>
        <begin position="809"/>
        <end position="826"/>
    </location>
</feature>
<feature type="compositionally biased region" description="Polar residues" evidence="2">
    <location>
        <begin position="452"/>
        <end position="466"/>
    </location>
</feature>
<evidence type="ECO:0000256" key="2">
    <source>
        <dbReference type="SAM" id="MobiDB-lite"/>
    </source>
</evidence>
<evidence type="ECO:0000256" key="1">
    <source>
        <dbReference type="ARBA" id="ARBA00022553"/>
    </source>
</evidence>
<feature type="compositionally biased region" description="Basic and acidic residues" evidence="2">
    <location>
        <begin position="110"/>
        <end position="136"/>
    </location>
</feature>
<keyword evidence="5" id="KW-1185">Reference proteome</keyword>
<feature type="region of interest" description="Disordered" evidence="2">
    <location>
        <begin position="351"/>
        <end position="379"/>
    </location>
</feature>
<comment type="caution">
    <text evidence="4">The sequence shown here is derived from an EMBL/GenBank/DDBJ whole genome shotgun (WGS) entry which is preliminary data.</text>
</comment>
<feature type="region of interest" description="Disordered" evidence="2">
    <location>
        <begin position="268"/>
        <end position="338"/>
    </location>
</feature>
<protein>
    <recommendedName>
        <fullName evidence="3">Tantalus-like domain-containing protein</fullName>
    </recommendedName>
</protein>
<evidence type="ECO:0000259" key="3">
    <source>
        <dbReference type="Pfam" id="PF15386"/>
    </source>
</evidence>
<organism evidence="4 5">
    <name type="scientific">Owenia fusiformis</name>
    <name type="common">Polychaete worm</name>
    <dbReference type="NCBI Taxonomy" id="6347"/>
    <lineage>
        <taxon>Eukaryota</taxon>
        <taxon>Metazoa</taxon>
        <taxon>Spiralia</taxon>
        <taxon>Lophotrochozoa</taxon>
        <taxon>Annelida</taxon>
        <taxon>Polychaeta</taxon>
        <taxon>Sedentaria</taxon>
        <taxon>Canalipalpata</taxon>
        <taxon>Sabellida</taxon>
        <taxon>Oweniida</taxon>
        <taxon>Oweniidae</taxon>
        <taxon>Owenia</taxon>
    </lineage>
</organism>
<feature type="region of interest" description="Disordered" evidence="2">
    <location>
        <begin position="109"/>
        <end position="136"/>
    </location>
</feature>
<feature type="compositionally biased region" description="Basic residues" evidence="2">
    <location>
        <begin position="366"/>
        <end position="375"/>
    </location>
</feature>
<feature type="compositionally biased region" description="Basic and acidic residues" evidence="2">
    <location>
        <begin position="582"/>
        <end position="596"/>
    </location>
</feature>
<dbReference type="InterPro" id="IPR028149">
    <property type="entry name" value="Tantalus-like"/>
</dbReference>
<dbReference type="Pfam" id="PF15386">
    <property type="entry name" value="Tantalus"/>
    <property type="match status" value="1"/>
</dbReference>
<dbReference type="EMBL" id="CAIIXF020000012">
    <property type="protein sequence ID" value="CAH1801675.1"/>
    <property type="molecule type" value="Genomic_DNA"/>
</dbReference>
<dbReference type="OrthoDB" id="6163216at2759"/>
<sequence length="1152" mass="128855">MTMTSKNLEPKESPSWGIPLLQRIISKTSDTSKDDHHTFDAQNVNDAKYTEKQPLTTNTTCATDGANLVGIYDETESHHGTTEETPKSSQHAKADGTDLQSINDQASYHFDPKDHLEDNCSKNDTPKKPSKSSDKFVKIKSKRTITRPRKLKDKECEIISKTETSLAKHIIAKTTDSQFKPVVMTTLSAMSHQVENLETVQTGNQEASPKANTETIVNLETVNNLQDQAESTELHQILPKESVAIETVSIETKTRQQEKAVNFDDFEIQFEDDPPPKTDFISSKPRRGRPPKYDRRKSRQSMDFTASISLTSTLSEPTETSTTRVPKSSSTDIISSDSGISEIALNDLHLPFDEDDQPQCSPKPIQRPKRKRQGRKSADFDIINTSAIILSPELDPGMISENPDIVPPLGASRRSKRIRRKSLEIFRQSQHEKEQKLQLIETLNSTSAAVTKSIPTNVQPQNSPSSYPHPEGTTLHPQDTTLHPEDTTLHPQETTLHPTTTKHEDTKTYNKCNAELKNKSPNYVSNMIHNVTLVEEHLHETVHGVDTTVFDIPAVIEPPVLNTCESVGAKNRIIKQSFSRKYSPEKCKEGEPESLGRGKRAKKTLVNYAELDQCDEEDSKSRSPKKKRKKEDVSIEDIYKNKNYVAPAEKPWETIYETPHHNDVMTKKKFKRTMIFEDYSIGRLKKRRQKAMKNGWKPPRMGKKKTELLEKTLDKKLASLEEEIENNFPNSPQPSTSSTGSSFVPYNNNGPLAIAEQPRASSSPANQQTEQNSVPTISESEIPKDSKNSLKQQKSSKRKCPPKRKSSKKQSELEKVESHNENETHENTVIPDNIVIPDTIETSDMVETNEKVDIKDEVKTQDKVESQIKIDKTKDNTGSTQDLNIDVKAISSETKSEVKVFEGEVHVDVKKEPSLLTESSNNTNKVGVIIEPPDHVDVKVENISMDEITDNGAIPEDLNAEDKKIGDVKSVVDMEPNKEMEVDLFFTPMKDIPVPSQKGNEMSNSNDDGDISGLDTIAEESVKETMETSQTKALSETYHVSKEPVSGSKNVCDESKESFSESKADDYLTPQTTLSDTDTNSSLLNATANESLLEGVLDSSDEAVQSLNSSLDSLDPIQLLEKSRNSRIAEDTRDLLTPVSEEDLNTGFVQEK</sequence>
<reference evidence="4" key="1">
    <citation type="submission" date="2022-03" db="EMBL/GenBank/DDBJ databases">
        <authorList>
            <person name="Martin C."/>
        </authorList>
    </citation>
    <scope>NUCLEOTIDE SEQUENCE</scope>
</reference>
<name>A0A8S4Q727_OWEFU</name>
<feature type="region of interest" description="Disordered" evidence="2">
    <location>
        <begin position="580"/>
        <end position="602"/>
    </location>
</feature>
<feature type="compositionally biased region" description="Low complexity" evidence="2">
    <location>
        <begin position="726"/>
        <end position="743"/>
    </location>
</feature>
<evidence type="ECO:0000313" key="4">
    <source>
        <dbReference type="EMBL" id="CAH1801675.1"/>
    </source>
</evidence>
<feature type="compositionally biased region" description="Polar residues" evidence="2">
    <location>
        <begin position="759"/>
        <end position="779"/>
    </location>
</feature>
<feature type="compositionally biased region" description="Basic residues" evidence="2">
    <location>
        <begin position="284"/>
        <end position="299"/>
    </location>
</feature>